<organism evidence="2 3">
    <name type="scientific">Lentithecium fluviatile CBS 122367</name>
    <dbReference type="NCBI Taxonomy" id="1168545"/>
    <lineage>
        <taxon>Eukaryota</taxon>
        <taxon>Fungi</taxon>
        <taxon>Dikarya</taxon>
        <taxon>Ascomycota</taxon>
        <taxon>Pezizomycotina</taxon>
        <taxon>Dothideomycetes</taxon>
        <taxon>Pleosporomycetidae</taxon>
        <taxon>Pleosporales</taxon>
        <taxon>Massarineae</taxon>
        <taxon>Lentitheciaceae</taxon>
        <taxon>Lentithecium</taxon>
    </lineage>
</organism>
<proteinExistence type="predicted"/>
<dbReference type="Proteomes" id="UP000799291">
    <property type="component" value="Unassembled WGS sequence"/>
</dbReference>
<reference evidence="2" key="1">
    <citation type="journal article" date="2020" name="Stud. Mycol.">
        <title>101 Dothideomycetes genomes: a test case for predicting lifestyles and emergence of pathogens.</title>
        <authorList>
            <person name="Haridas S."/>
            <person name="Albert R."/>
            <person name="Binder M."/>
            <person name="Bloem J."/>
            <person name="Labutti K."/>
            <person name="Salamov A."/>
            <person name="Andreopoulos B."/>
            <person name="Baker S."/>
            <person name="Barry K."/>
            <person name="Bills G."/>
            <person name="Bluhm B."/>
            <person name="Cannon C."/>
            <person name="Castanera R."/>
            <person name="Culley D."/>
            <person name="Daum C."/>
            <person name="Ezra D."/>
            <person name="Gonzalez J."/>
            <person name="Henrissat B."/>
            <person name="Kuo A."/>
            <person name="Liang C."/>
            <person name="Lipzen A."/>
            <person name="Lutzoni F."/>
            <person name="Magnuson J."/>
            <person name="Mondo S."/>
            <person name="Nolan M."/>
            <person name="Ohm R."/>
            <person name="Pangilinan J."/>
            <person name="Park H.-J."/>
            <person name="Ramirez L."/>
            <person name="Alfaro M."/>
            <person name="Sun H."/>
            <person name="Tritt A."/>
            <person name="Yoshinaga Y."/>
            <person name="Zwiers L.-H."/>
            <person name="Turgeon B."/>
            <person name="Goodwin S."/>
            <person name="Spatafora J."/>
            <person name="Crous P."/>
            <person name="Grigoriev I."/>
        </authorList>
    </citation>
    <scope>NUCLEOTIDE SEQUENCE</scope>
    <source>
        <strain evidence="2">CBS 122367</strain>
    </source>
</reference>
<evidence type="ECO:0000313" key="2">
    <source>
        <dbReference type="EMBL" id="KAF2677915.1"/>
    </source>
</evidence>
<keyword evidence="1" id="KW-1133">Transmembrane helix</keyword>
<name>A0A6G1IIF3_9PLEO</name>
<evidence type="ECO:0000256" key="1">
    <source>
        <dbReference type="SAM" id="Phobius"/>
    </source>
</evidence>
<protein>
    <submittedName>
        <fullName evidence="2">Uncharacterized protein</fullName>
    </submittedName>
</protein>
<feature type="transmembrane region" description="Helical" evidence="1">
    <location>
        <begin position="47"/>
        <end position="69"/>
    </location>
</feature>
<keyword evidence="1" id="KW-0812">Transmembrane</keyword>
<keyword evidence="3" id="KW-1185">Reference proteome</keyword>
<evidence type="ECO:0000313" key="3">
    <source>
        <dbReference type="Proteomes" id="UP000799291"/>
    </source>
</evidence>
<sequence>MSFRFPSISLLSSINFSAAKGRAAVISSTWCLPTSAGNTLTLNVDFDILWFLASLIFICVTLQTFGLCLQTIASRAPPATPPNDLKTATIPKNTTTDQLVFNANFTNAFSKRLLLTRQNVTCERDQAAYRALRSNPRAARLVHDAIKSIQTTVTDTLAGILEEKGVDKKQALKWIGIMSQEVIETLLGVDAKDSGVPAQKFK</sequence>
<keyword evidence="1" id="KW-0472">Membrane</keyword>
<dbReference type="EMBL" id="MU005617">
    <property type="protein sequence ID" value="KAF2677915.1"/>
    <property type="molecule type" value="Genomic_DNA"/>
</dbReference>
<dbReference type="AlphaFoldDB" id="A0A6G1IIF3"/>
<gene>
    <name evidence="2" type="ORF">K458DRAFT_395556</name>
</gene>
<accession>A0A6G1IIF3</accession>